<protein>
    <submittedName>
        <fullName evidence="3">Class I SAM-dependent methyltransferase</fullName>
    </submittedName>
</protein>
<dbReference type="Proteomes" id="UP000727056">
    <property type="component" value="Unassembled WGS sequence"/>
</dbReference>
<dbReference type="Pfam" id="PF08241">
    <property type="entry name" value="Methyltransf_11"/>
    <property type="match status" value="1"/>
</dbReference>
<evidence type="ECO:0000313" key="4">
    <source>
        <dbReference type="Proteomes" id="UP000727056"/>
    </source>
</evidence>
<evidence type="ECO:0000313" key="3">
    <source>
        <dbReference type="EMBL" id="NJQ15628.1"/>
    </source>
</evidence>
<dbReference type="GO" id="GO:0008168">
    <property type="term" value="F:methyltransferase activity"/>
    <property type="evidence" value="ECO:0007669"/>
    <property type="project" value="UniProtKB-KW"/>
</dbReference>
<dbReference type="Gene3D" id="3.40.50.150">
    <property type="entry name" value="Vaccinia Virus protein VP39"/>
    <property type="match status" value="1"/>
</dbReference>
<dbReference type="EMBL" id="JAAVJC010000083">
    <property type="protein sequence ID" value="NJQ15628.1"/>
    <property type="molecule type" value="Genomic_DNA"/>
</dbReference>
<dbReference type="CDD" id="cd02440">
    <property type="entry name" value="AdoMet_MTases"/>
    <property type="match status" value="1"/>
</dbReference>
<name>A0ABX1CCI8_9ACTN</name>
<evidence type="ECO:0000259" key="2">
    <source>
        <dbReference type="Pfam" id="PF08241"/>
    </source>
</evidence>
<feature type="region of interest" description="Disordered" evidence="1">
    <location>
        <begin position="1"/>
        <end position="20"/>
    </location>
</feature>
<comment type="caution">
    <text evidence="3">The sequence shown here is derived from an EMBL/GenBank/DDBJ whole genome shotgun (WGS) entry which is preliminary data.</text>
</comment>
<dbReference type="InterPro" id="IPR013216">
    <property type="entry name" value="Methyltransf_11"/>
</dbReference>
<feature type="domain" description="Methyltransferase type 11" evidence="2">
    <location>
        <begin position="41"/>
        <end position="91"/>
    </location>
</feature>
<dbReference type="InterPro" id="IPR029063">
    <property type="entry name" value="SAM-dependent_MTases_sf"/>
</dbReference>
<sequence>APLPAHAPPPPTAPPRVPLTREGAHLPAAVAAGPPPATPPPVFRVADITREPLRPGQYDVVTALASLHHVPFGPTLARLRGALAPGGVLVVLGCFRERAGADLLWNAAAVPYNALARAGARARERGRPAVAPSPPTVEPAATLAEVRRTVRRELPGAELRRLLLWRYLLVYRAPGRRSGPRPGPWPHSGGRDR</sequence>
<feature type="compositionally biased region" description="Pro residues" evidence="1">
    <location>
        <begin position="1"/>
        <end position="17"/>
    </location>
</feature>
<dbReference type="SUPFAM" id="SSF53335">
    <property type="entry name" value="S-adenosyl-L-methionine-dependent methyltransferases"/>
    <property type="match status" value="1"/>
</dbReference>
<keyword evidence="3" id="KW-0808">Transferase</keyword>
<reference evidence="3 4" key="1">
    <citation type="submission" date="2020-03" db="EMBL/GenBank/DDBJ databases">
        <title>Draft genome of Streptomyces sp. ventii, isolated from the Axial Seamount in the Pacific Ocean, and resequencing of the two type strains Streptomyces lonarensis strain NCL 716 and Streptomyces bohaiensis strain 11A07.</title>
        <authorList>
            <person name="Loughran R.M."/>
            <person name="Pfannmuller K.M."/>
            <person name="Wasson B.J."/>
            <person name="Deadmond M.C."/>
            <person name="Paddock B.E."/>
            <person name="Koyack M.J."/>
            <person name="Gallegos D.A."/>
            <person name="Mitchell E.A."/>
            <person name="Ushijima B."/>
            <person name="Saw J.H."/>
            <person name="Mcphail K.L."/>
            <person name="Videau P."/>
        </authorList>
    </citation>
    <scope>NUCLEOTIDE SEQUENCE [LARGE SCALE GENOMIC DNA]</scope>
    <source>
        <strain evidence="3 4">11A07</strain>
    </source>
</reference>
<feature type="non-terminal residue" evidence="3">
    <location>
        <position position="1"/>
    </location>
</feature>
<evidence type="ECO:0000256" key="1">
    <source>
        <dbReference type="SAM" id="MobiDB-lite"/>
    </source>
</evidence>
<dbReference type="GO" id="GO:0032259">
    <property type="term" value="P:methylation"/>
    <property type="evidence" value="ECO:0007669"/>
    <property type="project" value="UniProtKB-KW"/>
</dbReference>
<organism evidence="3 4">
    <name type="scientific">Streptomyces bohaiensis</name>
    <dbReference type="NCBI Taxonomy" id="1431344"/>
    <lineage>
        <taxon>Bacteria</taxon>
        <taxon>Bacillati</taxon>
        <taxon>Actinomycetota</taxon>
        <taxon>Actinomycetes</taxon>
        <taxon>Kitasatosporales</taxon>
        <taxon>Streptomycetaceae</taxon>
        <taxon>Streptomyces</taxon>
    </lineage>
</organism>
<gene>
    <name evidence="3" type="ORF">HCN52_11885</name>
</gene>
<accession>A0ABX1CCI8</accession>
<dbReference type="RefSeq" id="WP_168088393.1">
    <property type="nucleotide sequence ID" value="NZ_JAAVJC010000083.1"/>
</dbReference>
<proteinExistence type="predicted"/>
<keyword evidence="4" id="KW-1185">Reference proteome</keyword>
<keyword evidence="3" id="KW-0489">Methyltransferase</keyword>